<dbReference type="InterPro" id="IPR001810">
    <property type="entry name" value="F-box_dom"/>
</dbReference>
<dbReference type="Pfam" id="PF12937">
    <property type="entry name" value="F-box-like"/>
    <property type="match status" value="1"/>
</dbReference>
<evidence type="ECO:0000313" key="4">
    <source>
        <dbReference type="Proteomes" id="UP001212841"/>
    </source>
</evidence>
<dbReference type="Pfam" id="PF25372">
    <property type="entry name" value="DUF7885"/>
    <property type="match status" value="1"/>
</dbReference>
<organism evidence="3 4">
    <name type="scientific">Rhizophlyctis rosea</name>
    <dbReference type="NCBI Taxonomy" id="64517"/>
    <lineage>
        <taxon>Eukaryota</taxon>
        <taxon>Fungi</taxon>
        <taxon>Fungi incertae sedis</taxon>
        <taxon>Chytridiomycota</taxon>
        <taxon>Chytridiomycota incertae sedis</taxon>
        <taxon>Chytridiomycetes</taxon>
        <taxon>Rhizophlyctidales</taxon>
        <taxon>Rhizophlyctidaceae</taxon>
        <taxon>Rhizophlyctis</taxon>
    </lineage>
</organism>
<dbReference type="InterPro" id="IPR006553">
    <property type="entry name" value="Leu-rich_rpt_Cys-con_subtyp"/>
</dbReference>
<dbReference type="Proteomes" id="UP001212841">
    <property type="component" value="Unassembled WGS sequence"/>
</dbReference>
<feature type="domain" description="F-box/LRR-repeat protein 15-like leucin rich repeat" evidence="2">
    <location>
        <begin position="150"/>
        <end position="306"/>
    </location>
</feature>
<dbReference type="SMART" id="SM00367">
    <property type="entry name" value="LRR_CC"/>
    <property type="match status" value="4"/>
</dbReference>
<dbReference type="InterPro" id="IPR032675">
    <property type="entry name" value="LRR_dom_sf"/>
</dbReference>
<dbReference type="SUPFAM" id="SSF81383">
    <property type="entry name" value="F-box domain"/>
    <property type="match status" value="1"/>
</dbReference>
<evidence type="ECO:0000313" key="3">
    <source>
        <dbReference type="EMBL" id="KAJ3056396.1"/>
    </source>
</evidence>
<proteinExistence type="predicted"/>
<dbReference type="PANTHER" id="PTHR13318">
    <property type="entry name" value="PARTNER OF PAIRED, ISOFORM B-RELATED"/>
    <property type="match status" value="1"/>
</dbReference>
<sequence length="346" mass="38958">MDAFPATPPPSPTSCITYPKCIYDIPDPQYNEVEHRLLSPPPEPVHRPPQRTKPFNLPAELLLHVLSFLPNKTDLIPLSQVSLAWNSCVWKKLFGSVEFKSVVAYRKFIDTLSIEKHLRETREKQPQARRYFNRPNAFFGHRIVTDAHISLFASSCPNLINVDLSYCRRVSDASIIRLVQSLPFLRSLSLCGTDITDATLNALLSARCTPNITHIDLSYCTALTEIPLQALVRALRSLQHINLSGLWRISEPFIRDLSVNCPRLKSLVVSDCRTVSQDLFASLRKYAKNLERLDISFCKGLNVEEMERYIKGNGTLKSCTYSATVGSSLELVHRVCDAALEDGCLA</sequence>
<evidence type="ECO:0000259" key="1">
    <source>
        <dbReference type="Pfam" id="PF12937"/>
    </source>
</evidence>
<dbReference type="GO" id="GO:0019005">
    <property type="term" value="C:SCF ubiquitin ligase complex"/>
    <property type="evidence" value="ECO:0007669"/>
    <property type="project" value="TreeGrafter"/>
</dbReference>
<accession>A0AAD5SLL8</accession>
<dbReference type="Gene3D" id="3.80.10.10">
    <property type="entry name" value="Ribonuclease Inhibitor"/>
    <property type="match status" value="1"/>
</dbReference>
<dbReference type="SUPFAM" id="SSF52047">
    <property type="entry name" value="RNI-like"/>
    <property type="match status" value="1"/>
</dbReference>
<name>A0AAD5SLL8_9FUNG</name>
<evidence type="ECO:0008006" key="5">
    <source>
        <dbReference type="Google" id="ProtNLM"/>
    </source>
</evidence>
<dbReference type="PANTHER" id="PTHR13318:SF190">
    <property type="entry name" value="PARTNER OF PAIRED, ISOFORM B"/>
    <property type="match status" value="1"/>
</dbReference>
<feature type="domain" description="F-box" evidence="1">
    <location>
        <begin position="56"/>
        <end position="90"/>
    </location>
</feature>
<evidence type="ECO:0000259" key="2">
    <source>
        <dbReference type="Pfam" id="PF25372"/>
    </source>
</evidence>
<dbReference type="AlphaFoldDB" id="A0AAD5SLL8"/>
<gene>
    <name evidence="3" type="ORF">HK097_007125</name>
</gene>
<dbReference type="EMBL" id="JADGJD010000035">
    <property type="protein sequence ID" value="KAJ3056396.1"/>
    <property type="molecule type" value="Genomic_DNA"/>
</dbReference>
<reference evidence="3" key="1">
    <citation type="submission" date="2020-05" db="EMBL/GenBank/DDBJ databases">
        <title>Phylogenomic resolution of chytrid fungi.</title>
        <authorList>
            <person name="Stajich J.E."/>
            <person name="Amses K."/>
            <person name="Simmons R."/>
            <person name="Seto K."/>
            <person name="Myers J."/>
            <person name="Bonds A."/>
            <person name="Quandt C.A."/>
            <person name="Barry K."/>
            <person name="Liu P."/>
            <person name="Grigoriev I."/>
            <person name="Longcore J.E."/>
            <person name="James T.Y."/>
        </authorList>
    </citation>
    <scope>NUCLEOTIDE SEQUENCE</scope>
    <source>
        <strain evidence="3">JEL0318</strain>
    </source>
</reference>
<comment type="caution">
    <text evidence="3">The sequence shown here is derived from an EMBL/GenBank/DDBJ whole genome shotgun (WGS) entry which is preliminary data.</text>
</comment>
<keyword evidence="4" id="KW-1185">Reference proteome</keyword>
<dbReference type="GO" id="GO:0031146">
    <property type="term" value="P:SCF-dependent proteasomal ubiquitin-dependent protein catabolic process"/>
    <property type="evidence" value="ECO:0007669"/>
    <property type="project" value="TreeGrafter"/>
</dbReference>
<protein>
    <recommendedName>
        <fullName evidence="5">F-box domain-containing protein</fullName>
    </recommendedName>
</protein>
<dbReference type="InterPro" id="IPR057207">
    <property type="entry name" value="FBXL15_LRR"/>
</dbReference>
<dbReference type="InterPro" id="IPR036047">
    <property type="entry name" value="F-box-like_dom_sf"/>
</dbReference>